<name>A0ACC2RIX9_9FUNG</name>
<keyword evidence="2" id="KW-1185">Reference proteome</keyword>
<protein>
    <submittedName>
        <fullName evidence="1">Uncharacterized protein</fullName>
    </submittedName>
</protein>
<dbReference type="EMBL" id="QTSX02007178">
    <property type="protein sequence ID" value="KAJ9050041.1"/>
    <property type="molecule type" value="Genomic_DNA"/>
</dbReference>
<gene>
    <name evidence="1" type="ORF">DSO57_1018185</name>
</gene>
<dbReference type="Proteomes" id="UP001165960">
    <property type="component" value="Unassembled WGS sequence"/>
</dbReference>
<evidence type="ECO:0000313" key="2">
    <source>
        <dbReference type="Proteomes" id="UP001165960"/>
    </source>
</evidence>
<sequence>MKTNPLIRIPKDHQTNTREHPNATEVNPEGSAEDDDTDDADSSQDSTNSPDTYDSYITDDGLSVSWYGVESAASKPYTTGSEPLLSVIPNASQGSALYTPNYDATRQGYTPKEVVPSLSAYSTGLATPDPYGAGSSNGALPSSNPSAVSAQGAGSNISGSGVEDVLSPYSTGISYAGLSSGEHMSSVSPAAVSGKTSTSPLQIVDRAIPTVSDFFTTRASAYSLTPPKPTSISYSSNVDNKATPIASNYNPSYTSVLNSPTITPYEVTGKATPTVSNYTPSYTTSLSASKATSNSYPPNYIQPSNPTSAYTETSVLNSPTITPYSVASDYAQTSYTATSPLLTSTPYSAVSDHHTTYSKVAPIYIDTSPRNSLKATLTSLRYNETGKPTPIASDYTNTRTSKATSIVESYAPKAASKSYFDIGSHLPQ</sequence>
<proteinExistence type="predicted"/>
<organism evidence="1 2">
    <name type="scientific">Entomophthora muscae</name>
    <dbReference type="NCBI Taxonomy" id="34485"/>
    <lineage>
        <taxon>Eukaryota</taxon>
        <taxon>Fungi</taxon>
        <taxon>Fungi incertae sedis</taxon>
        <taxon>Zoopagomycota</taxon>
        <taxon>Entomophthoromycotina</taxon>
        <taxon>Entomophthoromycetes</taxon>
        <taxon>Entomophthorales</taxon>
        <taxon>Entomophthoraceae</taxon>
        <taxon>Entomophthora</taxon>
    </lineage>
</organism>
<evidence type="ECO:0000313" key="1">
    <source>
        <dbReference type="EMBL" id="KAJ9050041.1"/>
    </source>
</evidence>
<comment type="caution">
    <text evidence="1">The sequence shown here is derived from an EMBL/GenBank/DDBJ whole genome shotgun (WGS) entry which is preliminary data.</text>
</comment>
<accession>A0ACC2RIX9</accession>
<reference evidence="1" key="1">
    <citation type="submission" date="2022-04" db="EMBL/GenBank/DDBJ databases">
        <title>Genome of the entomopathogenic fungus Entomophthora muscae.</title>
        <authorList>
            <person name="Elya C."/>
            <person name="Lovett B.R."/>
            <person name="Lee E."/>
            <person name="Macias A.M."/>
            <person name="Hajek A.E."/>
            <person name="De Bivort B.L."/>
            <person name="Kasson M.T."/>
            <person name="De Fine Licht H.H."/>
            <person name="Stajich J.E."/>
        </authorList>
    </citation>
    <scope>NUCLEOTIDE SEQUENCE</scope>
    <source>
        <strain evidence="1">Berkeley</strain>
    </source>
</reference>